<comment type="pathway">
    <text evidence="2 8">Glycolipid biosynthesis; glycosylphosphatidylinositol-anchor biosynthesis.</text>
</comment>
<keyword evidence="10" id="KW-1185">Reference proteome</keyword>
<evidence type="ECO:0000313" key="9">
    <source>
        <dbReference type="EMBL" id="SCU78717.1"/>
    </source>
</evidence>
<evidence type="ECO:0000256" key="4">
    <source>
        <dbReference type="ARBA" id="ARBA00022502"/>
    </source>
</evidence>
<dbReference type="UniPathway" id="UPA00196"/>
<evidence type="ECO:0000256" key="6">
    <source>
        <dbReference type="ARBA" id="ARBA00022989"/>
    </source>
</evidence>
<feature type="transmembrane region" description="Helical" evidence="8">
    <location>
        <begin position="233"/>
        <end position="251"/>
    </location>
</feature>
<gene>
    <name evidence="9" type="ORF">LAME_0A05490G</name>
</gene>
<comment type="function">
    <text evidence="8">A acetyltransferase, which acetylates the inositol ring of phosphatidylinositol during biosynthesis of GPI-anchor.</text>
</comment>
<reference evidence="10" key="1">
    <citation type="submission" date="2016-03" db="EMBL/GenBank/DDBJ databases">
        <authorList>
            <person name="Devillers Hugo."/>
        </authorList>
    </citation>
    <scope>NUCLEOTIDE SEQUENCE [LARGE SCALE GENOMIC DNA]</scope>
</reference>
<dbReference type="PIRSF" id="PIRSF017321">
    <property type="entry name" value="GWT1"/>
    <property type="match status" value="1"/>
</dbReference>
<evidence type="ECO:0000256" key="8">
    <source>
        <dbReference type="RuleBase" id="RU280819"/>
    </source>
</evidence>
<evidence type="ECO:0000256" key="3">
    <source>
        <dbReference type="ARBA" id="ARBA00007559"/>
    </source>
</evidence>
<comment type="similarity">
    <text evidence="3 8">Belongs to the PIGW family.</text>
</comment>
<dbReference type="Pfam" id="PF06423">
    <property type="entry name" value="GWT1"/>
    <property type="match status" value="1"/>
</dbReference>
<evidence type="ECO:0000313" key="10">
    <source>
        <dbReference type="Proteomes" id="UP000191144"/>
    </source>
</evidence>
<evidence type="ECO:0000256" key="5">
    <source>
        <dbReference type="ARBA" id="ARBA00022692"/>
    </source>
</evidence>
<dbReference type="GO" id="GO:0005789">
    <property type="term" value="C:endoplasmic reticulum membrane"/>
    <property type="evidence" value="ECO:0007669"/>
    <property type="project" value="UniProtKB-SubCell"/>
</dbReference>
<keyword evidence="4 8" id="KW-0337">GPI-anchor biosynthesis</keyword>
<dbReference type="OrthoDB" id="15270at2759"/>
<feature type="transmembrane region" description="Helical" evidence="8">
    <location>
        <begin position="200"/>
        <end position="221"/>
    </location>
</feature>
<dbReference type="EMBL" id="LT598483">
    <property type="protein sequence ID" value="SCU78717.1"/>
    <property type="molecule type" value="Genomic_DNA"/>
</dbReference>
<name>A0A1G4IPR1_9SACH</name>
<keyword evidence="5 8" id="KW-0812">Transmembrane</keyword>
<keyword evidence="7 8" id="KW-0472">Membrane</keyword>
<dbReference type="AlphaFoldDB" id="A0A1G4IPR1"/>
<dbReference type="GO" id="GO:0072659">
    <property type="term" value="P:protein localization to plasma membrane"/>
    <property type="evidence" value="ECO:0007669"/>
    <property type="project" value="TreeGrafter"/>
</dbReference>
<keyword evidence="8" id="KW-0012">Acyltransferase</keyword>
<dbReference type="InterPro" id="IPR009447">
    <property type="entry name" value="PIGW/GWT1"/>
</dbReference>
<feature type="transmembrane region" description="Helical" evidence="8">
    <location>
        <begin position="129"/>
        <end position="150"/>
    </location>
</feature>
<keyword evidence="8" id="KW-0256">Endoplasmic reticulum</keyword>
<evidence type="ECO:0000256" key="1">
    <source>
        <dbReference type="ARBA" id="ARBA00004477"/>
    </source>
</evidence>
<dbReference type="GO" id="GO:0032216">
    <property type="term" value="F:glucosaminyl-phosphatidylinositol O-acyltransferase activity"/>
    <property type="evidence" value="ECO:0007669"/>
    <property type="project" value="TreeGrafter"/>
</dbReference>
<feature type="transmembrane region" description="Helical" evidence="8">
    <location>
        <begin position="303"/>
        <end position="324"/>
    </location>
</feature>
<evidence type="ECO:0000256" key="7">
    <source>
        <dbReference type="ARBA" id="ARBA00023136"/>
    </source>
</evidence>
<feature type="transmembrane region" description="Helical" evidence="8">
    <location>
        <begin position="362"/>
        <end position="382"/>
    </location>
</feature>
<accession>A0A1G4IPR1</accession>
<proteinExistence type="inferred from homology"/>
<dbReference type="GO" id="GO:0006506">
    <property type="term" value="P:GPI anchor biosynthetic process"/>
    <property type="evidence" value="ECO:0007669"/>
    <property type="project" value="UniProtKB-UniPathway"/>
</dbReference>
<feature type="transmembrane region" description="Helical" evidence="8">
    <location>
        <begin position="462"/>
        <end position="482"/>
    </location>
</feature>
<dbReference type="PANTHER" id="PTHR20661:SF0">
    <property type="entry name" value="PHOSPHATIDYLINOSITOL-GLYCAN BIOSYNTHESIS CLASS W PROTEIN"/>
    <property type="match status" value="1"/>
</dbReference>
<keyword evidence="8" id="KW-0808">Transferase</keyword>
<feature type="transmembrane region" description="Helical" evidence="8">
    <location>
        <begin position="436"/>
        <end position="456"/>
    </location>
</feature>
<keyword evidence="6 8" id="KW-1133">Transmembrane helix</keyword>
<comment type="subcellular location">
    <subcellularLocation>
        <location evidence="1 8">Endoplasmic reticulum membrane</location>
        <topology evidence="1 8">Multi-pass membrane protein</topology>
    </subcellularLocation>
</comment>
<dbReference type="PANTHER" id="PTHR20661">
    <property type="entry name" value="PHOSPHATIDYLINOSITOL-GLYCAN BIOSYNTHESIS CLASS W PROTEIN"/>
    <property type="match status" value="1"/>
</dbReference>
<sequence length="490" mass="54794">MSDLKQRKEDFVSGLTGGSIEEINCVTSVAICAYFCWNLINSTTSNAQVSHIIDFLLNWGGLLLSITTYSDSPLRLHLFILVPSVIYWLGTRSSASAVHQGRSKNSRLRDPSKAEQREFELVKRPFITAYRGSMMVVTVLAILAVDFQIFPRRFAKVETWGSSLMDLGVGSFVFSNGLVSSRVLFKAKQSGQKPNFAQKLVGAIKSSGSILVLGLLRLYFVKNLEYQEHVTEYGVHWNFFITLALLPLAMIPLDAIIEYVPRVLVALAMSTVYDFFMIFKERFLSFLIDSPRNSLINANREGIFSFVGYCSIFLWGQTTGFYTLGSDVTKNNLYIASISPVTQVRKLSGWDKLTSKRPLSGLLIWSFLSMSAAQIVFAWHPFNISRRFANFPYVIWVVSYNTGALTLYCLVDTLFGNQPSREKISPALEALNSNGLFLFLLANISTGLINMTIPTIDMSPTWSFLILLAYASFLASVAAIMLKRGLSIKL</sequence>
<evidence type="ECO:0000256" key="2">
    <source>
        <dbReference type="ARBA" id="ARBA00004687"/>
    </source>
</evidence>
<protein>
    <recommendedName>
        <fullName evidence="8">GPI-anchored wall transfer protein</fullName>
        <ecNumber evidence="8">2.3.-.-</ecNumber>
    </recommendedName>
</protein>
<dbReference type="EC" id="2.3.-.-" evidence="8"/>
<dbReference type="Proteomes" id="UP000191144">
    <property type="component" value="Chromosome A"/>
</dbReference>
<feature type="transmembrane region" description="Helical" evidence="8">
    <location>
        <begin position="394"/>
        <end position="415"/>
    </location>
</feature>
<feature type="transmembrane region" description="Helical" evidence="8">
    <location>
        <begin position="263"/>
        <end position="283"/>
    </location>
</feature>
<organism evidence="9 10">
    <name type="scientific">Lachancea meyersii CBS 8951</name>
    <dbReference type="NCBI Taxonomy" id="1266667"/>
    <lineage>
        <taxon>Eukaryota</taxon>
        <taxon>Fungi</taxon>
        <taxon>Dikarya</taxon>
        <taxon>Ascomycota</taxon>
        <taxon>Saccharomycotina</taxon>
        <taxon>Saccharomycetes</taxon>
        <taxon>Saccharomycetales</taxon>
        <taxon>Saccharomycetaceae</taxon>
        <taxon>Lachancea</taxon>
    </lineage>
</organism>